<accession>A0ABQ1KMU2</accession>
<evidence type="ECO:0000256" key="3">
    <source>
        <dbReference type="ARBA" id="ARBA00022989"/>
    </source>
</evidence>
<protein>
    <recommendedName>
        <fullName evidence="5">Inner membrane-spanning protein YciB</fullName>
    </recommendedName>
</protein>
<comment type="subcellular location">
    <subcellularLocation>
        <location evidence="5">Cell inner membrane</location>
        <topology evidence="5">Multi-pass membrane protein</topology>
    </subcellularLocation>
</comment>
<comment type="function">
    <text evidence="5">Plays a role in cell envelope biogenesis, maintenance of cell envelope integrity and membrane homeostasis.</text>
</comment>
<sequence length="199" mass="22383">MTQRHIPQWVKSTLELGPVLGFLAAYFWFQDTVFTVGGQDYSAFVAMTAVFVPVLLASMAAIWWLTGTIGRMQVFTAVVLIVMGGLTVWFNDDRFVKLKPTLIYGAFGAILGIGLLFGRSWLRYVMEELMPLQDDGWMKLTRRVTGFFFGMAVLNVAIWQLMSEQAFVLWDTVGQMGVTFAFFVAQAGLIQKYSTAEED</sequence>
<organism evidence="6 7">
    <name type="scientific">Marivita lacus</name>
    <dbReference type="NCBI Taxonomy" id="1323742"/>
    <lineage>
        <taxon>Bacteria</taxon>
        <taxon>Pseudomonadati</taxon>
        <taxon>Pseudomonadota</taxon>
        <taxon>Alphaproteobacteria</taxon>
        <taxon>Rhodobacterales</taxon>
        <taxon>Roseobacteraceae</taxon>
        <taxon>Marivita</taxon>
    </lineage>
</organism>
<evidence type="ECO:0000256" key="1">
    <source>
        <dbReference type="ARBA" id="ARBA00022475"/>
    </source>
</evidence>
<keyword evidence="2 5" id="KW-0812">Transmembrane</keyword>
<evidence type="ECO:0000256" key="2">
    <source>
        <dbReference type="ARBA" id="ARBA00022692"/>
    </source>
</evidence>
<dbReference type="InterPro" id="IPR006008">
    <property type="entry name" value="YciB"/>
</dbReference>
<dbReference type="HAMAP" id="MF_00189">
    <property type="entry name" value="YciB"/>
    <property type="match status" value="1"/>
</dbReference>
<feature type="transmembrane region" description="Helical" evidence="5">
    <location>
        <begin position="168"/>
        <end position="190"/>
    </location>
</feature>
<dbReference type="Pfam" id="PF04279">
    <property type="entry name" value="IspA"/>
    <property type="match status" value="1"/>
</dbReference>
<dbReference type="Proteomes" id="UP000645462">
    <property type="component" value="Unassembled WGS sequence"/>
</dbReference>
<feature type="transmembrane region" description="Helical" evidence="5">
    <location>
        <begin position="143"/>
        <end position="162"/>
    </location>
</feature>
<comment type="similarity">
    <text evidence="5">Belongs to the YciB family.</text>
</comment>
<keyword evidence="7" id="KW-1185">Reference proteome</keyword>
<dbReference type="EMBL" id="BMFC01000004">
    <property type="protein sequence ID" value="GGC04868.1"/>
    <property type="molecule type" value="Genomic_DNA"/>
</dbReference>
<evidence type="ECO:0000256" key="5">
    <source>
        <dbReference type="HAMAP-Rule" id="MF_00189"/>
    </source>
</evidence>
<comment type="caution">
    <text evidence="6">The sequence shown here is derived from an EMBL/GenBank/DDBJ whole genome shotgun (WGS) entry which is preliminary data.</text>
</comment>
<feature type="transmembrane region" description="Helical" evidence="5">
    <location>
        <begin position="72"/>
        <end position="90"/>
    </location>
</feature>
<keyword evidence="4 5" id="KW-0472">Membrane</keyword>
<keyword evidence="1 5" id="KW-1003">Cell membrane</keyword>
<evidence type="ECO:0000313" key="6">
    <source>
        <dbReference type="EMBL" id="GGC04868.1"/>
    </source>
</evidence>
<gene>
    <name evidence="6" type="primary">ispZ</name>
    <name evidence="5" type="synonym">yciB</name>
    <name evidence="6" type="ORF">GCM10011363_21970</name>
</gene>
<evidence type="ECO:0000256" key="4">
    <source>
        <dbReference type="ARBA" id="ARBA00023136"/>
    </source>
</evidence>
<keyword evidence="5" id="KW-0997">Cell inner membrane</keyword>
<feature type="transmembrane region" description="Helical" evidence="5">
    <location>
        <begin position="102"/>
        <end position="122"/>
    </location>
</feature>
<feature type="transmembrane region" description="Helical" evidence="5">
    <location>
        <begin position="41"/>
        <end position="65"/>
    </location>
</feature>
<name>A0ABQ1KMU2_9RHOB</name>
<feature type="transmembrane region" description="Helical" evidence="5">
    <location>
        <begin position="12"/>
        <end position="29"/>
    </location>
</feature>
<dbReference type="RefSeq" id="WP_188482082.1">
    <property type="nucleotide sequence ID" value="NZ_BMFC01000004.1"/>
</dbReference>
<keyword evidence="3 5" id="KW-1133">Transmembrane helix</keyword>
<dbReference type="PANTHER" id="PTHR36917">
    <property type="entry name" value="INTRACELLULAR SEPTATION PROTEIN A-RELATED"/>
    <property type="match status" value="1"/>
</dbReference>
<reference evidence="7" key="1">
    <citation type="journal article" date="2019" name="Int. J. Syst. Evol. Microbiol.">
        <title>The Global Catalogue of Microorganisms (GCM) 10K type strain sequencing project: providing services to taxonomists for standard genome sequencing and annotation.</title>
        <authorList>
            <consortium name="The Broad Institute Genomics Platform"/>
            <consortium name="The Broad Institute Genome Sequencing Center for Infectious Disease"/>
            <person name="Wu L."/>
            <person name="Ma J."/>
        </authorList>
    </citation>
    <scope>NUCLEOTIDE SEQUENCE [LARGE SCALE GENOMIC DNA]</scope>
    <source>
        <strain evidence="7">CGMCC 1.12478</strain>
    </source>
</reference>
<evidence type="ECO:0000313" key="7">
    <source>
        <dbReference type="Proteomes" id="UP000645462"/>
    </source>
</evidence>
<proteinExistence type="inferred from homology"/>
<dbReference type="PANTHER" id="PTHR36917:SF1">
    <property type="entry name" value="INNER MEMBRANE-SPANNING PROTEIN YCIB"/>
    <property type="match status" value="1"/>
</dbReference>